<keyword evidence="3" id="KW-1185">Reference proteome</keyword>
<evidence type="ECO:0000313" key="3">
    <source>
        <dbReference type="Proteomes" id="UP000241890"/>
    </source>
</evidence>
<gene>
    <name evidence="2" type="ORF">FCC1311_082552</name>
</gene>
<dbReference type="AlphaFoldDB" id="A0A2R5GMC3"/>
<sequence length="566" mass="60950">MSSETCDFVAYEVLVVVEAKVWPQVTELWHGDRDKRRMAVEGARRELLATIDSELAEHVFTVDTFALDIDEESLRDEPNATIPMATLRGKATVCDGMEDVWFIAHLLREMTRKLPGACLTSMHDQDGDTLLIEAAEALPDWLEPETSQGRIFMFQGNLHLVPPTIVSFGAPSVLCREAILQNPCGTRSSAAVETILAQGPFGTASRAQWASHKFAVAISDALARVAIECPQAIPQAVHALRHADPAARATQAAWKLDHFGPRGPLRLQQISLSRTSYAQLQHFSSHQMADPARYSEREWCAATIAKVSPDRLQQGLRLGLTLAAGLELLISANKNAVYYDAALQLALTTCLAVSTESLAEPTGPPPPDDNDQWIEVEPDALQTVLQQVSGSVASVLVGQDASNLDSLTSEMRALFEAESGFEGIDVPVDEGGDSTQRQSPNSSVSFDVNSLLQVLQGQDLKEETLHGEDGQGNDEQDVEATDSEEDRLLDEAADELLEEELSAEANLTSTFESSGGGGGGLAPLDVDLNLVQSLVNSVTGEGMAAGPASSLMSRLTEDLRAARTSP</sequence>
<organism evidence="2 3">
    <name type="scientific">Hondaea fermentalgiana</name>
    <dbReference type="NCBI Taxonomy" id="2315210"/>
    <lineage>
        <taxon>Eukaryota</taxon>
        <taxon>Sar</taxon>
        <taxon>Stramenopiles</taxon>
        <taxon>Bigyra</taxon>
        <taxon>Labyrinthulomycetes</taxon>
        <taxon>Thraustochytrida</taxon>
        <taxon>Thraustochytriidae</taxon>
        <taxon>Hondaea</taxon>
    </lineage>
</organism>
<proteinExistence type="predicted"/>
<dbReference type="Pfam" id="PF07093">
    <property type="entry name" value="SGT1"/>
    <property type="match status" value="2"/>
</dbReference>
<feature type="compositionally biased region" description="Polar residues" evidence="1">
    <location>
        <begin position="433"/>
        <end position="447"/>
    </location>
</feature>
<protein>
    <submittedName>
        <fullName evidence="2">Protein ecdysoneless</fullName>
    </submittedName>
</protein>
<evidence type="ECO:0000313" key="2">
    <source>
        <dbReference type="EMBL" id="GBG32030.1"/>
    </source>
</evidence>
<comment type="caution">
    <text evidence="2">The sequence shown here is derived from an EMBL/GenBank/DDBJ whole genome shotgun (WGS) entry which is preliminary data.</text>
</comment>
<evidence type="ECO:0000256" key="1">
    <source>
        <dbReference type="SAM" id="MobiDB-lite"/>
    </source>
</evidence>
<dbReference type="EMBL" id="BEYU01000111">
    <property type="protein sequence ID" value="GBG32030.1"/>
    <property type="molecule type" value="Genomic_DNA"/>
</dbReference>
<dbReference type="Proteomes" id="UP000241890">
    <property type="component" value="Unassembled WGS sequence"/>
</dbReference>
<dbReference type="GO" id="GO:0005634">
    <property type="term" value="C:nucleus"/>
    <property type="evidence" value="ECO:0007669"/>
    <property type="project" value="TreeGrafter"/>
</dbReference>
<feature type="compositionally biased region" description="Acidic residues" evidence="1">
    <location>
        <begin position="471"/>
        <end position="485"/>
    </location>
</feature>
<reference evidence="2 3" key="1">
    <citation type="submission" date="2017-12" db="EMBL/GenBank/DDBJ databases">
        <title>Sequencing, de novo assembly and annotation of complete genome of a new Thraustochytrid species, strain FCC1311.</title>
        <authorList>
            <person name="Sedici K."/>
            <person name="Godart F."/>
            <person name="Aiese Cigliano R."/>
            <person name="Sanseverino W."/>
            <person name="Barakat M."/>
            <person name="Ortet P."/>
            <person name="Marechal E."/>
            <person name="Cagnac O."/>
            <person name="Amato A."/>
        </authorList>
    </citation>
    <scope>NUCLEOTIDE SEQUENCE [LARGE SCALE GENOMIC DNA]</scope>
</reference>
<feature type="region of interest" description="Disordered" evidence="1">
    <location>
        <begin position="465"/>
        <end position="485"/>
    </location>
</feature>
<feature type="region of interest" description="Disordered" evidence="1">
    <location>
        <begin position="423"/>
        <end position="447"/>
    </location>
</feature>
<dbReference type="OrthoDB" id="27237at2759"/>
<dbReference type="PANTHER" id="PTHR13060">
    <property type="entry name" value="SGT1 PROTEIN HSGT1 SUPPRESSOR OF GCR2"/>
    <property type="match status" value="1"/>
</dbReference>
<dbReference type="InParanoid" id="A0A2R5GMC3"/>
<accession>A0A2R5GMC3</accession>
<dbReference type="InterPro" id="IPR010770">
    <property type="entry name" value="Ecd"/>
</dbReference>
<name>A0A2R5GMC3_9STRA</name>
<dbReference type="PANTHER" id="PTHR13060:SF0">
    <property type="entry name" value="PROTEIN ECDYSONELESS HOMOLOG"/>
    <property type="match status" value="1"/>
</dbReference>